<organism evidence="1 2">
    <name type="scientific">Candidatus Accumulibacter phosphatis</name>
    <dbReference type="NCBI Taxonomy" id="327160"/>
    <lineage>
        <taxon>Bacteria</taxon>
        <taxon>Pseudomonadati</taxon>
        <taxon>Pseudomonadota</taxon>
        <taxon>Betaproteobacteria</taxon>
        <taxon>Candidatus Accumulibacter</taxon>
    </lineage>
</organism>
<keyword evidence="2" id="KW-1185">Reference proteome</keyword>
<sequence length="41" mass="4588">MELVPIHKRVIGLDIHQAQITACAIIEESGGETRIEQRQFG</sequence>
<gene>
    <name evidence="1" type="ORF">E4Q23_19030</name>
</gene>
<evidence type="ECO:0000313" key="1">
    <source>
        <dbReference type="EMBL" id="NMQ29682.1"/>
    </source>
</evidence>
<comment type="caution">
    <text evidence="1">The sequence shown here is derived from an EMBL/GenBank/DDBJ whole genome shotgun (WGS) entry which is preliminary data.</text>
</comment>
<protein>
    <submittedName>
        <fullName evidence="1">IS110 family transposase</fullName>
    </submittedName>
</protein>
<feature type="non-terminal residue" evidence="1">
    <location>
        <position position="41"/>
    </location>
</feature>
<evidence type="ECO:0000313" key="2">
    <source>
        <dbReference type="Proteomes" id="UP000749010"/>
    </source>
</evidence>
<dbReference type="EMBL" id="SPMY01000064">
    <property type="protein sequence ID" value="NMQ29682.1"/>
    <property type="molecule type" value="Genomic_DNA"/>
</dbReference>
<reference evidence="1 2" key="1">
    <citation type="submission" date="2019-03" db="EMBL/GenBank/DDBJ databases">
        <title>Metabolic reconstructions from genomes of highly enriched 'Candidatus Accumulibacter' and 'Candidatus Competibacter' bioreactor populations.</title>
        <authorList>
            <person name="Annavajhala M.K."/>
            <person name="Welles L."/>
            <person name="Abbas B."/>
            <person name="Sorokin D."/>
            <person name="Park H."/>
            <person name="Van Loosdrecht M."/>
            <person name="Chandran K."/>
        </authorList>
    </citation>
    <scope>NUCLEOTIDE SEQUENCE [LARGE SCALE GENOMIC DNA]</scope>
    <source>
        <strain evidence="1 2">SBR_S</strain>
    </source>
</reference>
<name>A0ABX1TZI9_9PROT</name>
<accession>A0ABX1TZI9</accession>
<proteinExistence type="predicted"/>
<dbReference type="Proteomes" id="UP000749010">
    <property type="component" value="Unassembled WGS sequence"/>
</dbReference>